<feature type="region of interest" description="Disordered" evidence="1">
    <location>
        <begin position="94"/>
        <end position="114"/>
    </location>
</feature>
<feature type="transmembrane region" description="Helical" evidence="2">
    <location>
        <begin position="73"/>
        <end position="90"/>
    </location>
</feature>
<protein>
    <recommendedName>
        <fullName evidence="3">DUF1980 domain-containing protein</fullName>
    </recommendedName>
</protein>
<organism evidence="4 5">
    <name type="scientific">Saccharopolyspora rectivirgula</name>
    <dbReference type="NCBI Taxonomy" id="28042"/>
    <lineage>
        <taxon>Bacteria</taxon>
        <taxon>Bacillati</taxon>
        <taxon>Actinomycetota</taxon>
        <taxon>Actinomycetes</taxon>
        <taxon>Pseudonocardiales</taxon>
        <taxon>Pseudonocardiaceae</taxon>
        <taxon>Saccharopolyspora</taxon>
    </lineage>
</organism>
<name>A0A073AWS1_9PSEU</name>
<proteinExistence type="predicted"/>
<dbReference type="PANTHER" id="PTHR40047:SF1">
    <property type="entry name" value="UPF0703 PROTEIN YCGQ"/>
    <property type="match status" value="1"/>
</dbReference>
<dbReference type="EMBL" id="JNVU01000029">
    <property type="protein sequence ID" value="KEI44208.1"/>
    <property type="molecule type" value="Genomic_DNA"/>
</dbReference>
<keyword evidence="2" id="KW-0472">Membrane</keyword>
<dbReference type="STRING" id="28042.GU90_12155"/>
<dbReference type="Proteomes" id="UP000031419">
    <property type="component" value="Unassembled WGS sequence"/>
</dbReference>
<dbReference type="InterPro" id="IPR048447">
    <property type="entry name" value="DUF1980_C"/>
</dbReference>
<feature type="domain" description="DUF1980" evidence="3">
    <location>
        <begin position="137"/>
        <end position="233"/>
    </location>
</feature>
<dbReference type="Pfam" id="PF21537">
    <property type="entry name" value="DUF1980_C"/>
    <property type="match status" value="1"/>
</dbReference>
<keyword evidence="2" id="KW-1133">Transmembrane helix</keyword>
<sequence length="233" mass="25021">MRREAQNLLLLLVGGALLKTSWDGTYARYVKPGMLPWLVAAGAVVTALAVVAVVRDVRAGRAARSGHGHRSAWLLLLPVLAIFLVVPPPLGADSASRNQSASPPAPESRFPPLPPEPRPLLSVSEFVTRAVWDGNGELLSRQVRLRGFVVHPEPGRSQLVRMRISCCAADASPVRVNLVGPGAAAAERLAEDTWIEVVGTLQPGSVREENGYVPALRATQLQETAAPAEFYEY</sequence>
<dbReference type="AlphaFoldDB" id="A0A073AWS1"/>
<keyword evidence="5" id="KW-1185">Reference proteome</keyword>
<gene>
    <name evidence="4" type="ORF">GU90_12155</name>
</gene>
<keyword evidence="2" id="KW-0812">Transmembrane</keyword>
<evidence type="ECO:0000256" key="2">
    <source>
        <dbReference type="SAM" id="Phobius"/>
    </source>
</evidence>
<evidence type="ECO:0000256" key="1">
    <source>
        <dbReference type="SAM" id="MobiDB-lite"/>
    </source>
</evidence>
<evidence type="ECO:0000259" key="3">
    <source>
        <dbReference type="Pfam" id="PF21537"/>
    </source>
</evidence>
<dbReference type="NCBIfam" id="TIGR03943">
    <property type="entry name" value="TIGR03943 family putative permease subunit"/>
    <property type="match status" value="1"/>
</dbReference>
<evidence type="ECO:0000313" key="5">
    <source>
        <dbReference type="Proteomes" id="UP000031419"/>
    </source>
</evidence>
<dbReference type="InterPro" id="IPR015402">
    <property type="entry name" value="DUF1980"/>
</dbReference>
<dbReference type="RefSeq" id="WP_029722836.1">
    <property type="nucleotide sequence ID" value="NZ_JAJUIW010000025.1"/>
</dbReference>
<reference evidence="4 5" key="1">
    <citation type="submission" date="2014-06" db="EMBL/GenBank/DDBJ databases">
        <title>Saccharopolyspora rectivirgula DSM-43113 Genome sequencing.</title>
        <authorList>
            <person name="Barrera C."/>
            <person name="Millon L."/>
            <person name="Rognon B."/>
            <person name="Zaugg C."/>
            <person name="Monod M."/>
        </authorList>
    </citation>
    <scope>NUCLEOTIDE SEQUENCE [LARGE SCALE GENOMIC DNA]</scope>
    <source>
        <strain evidence="4 5">DSM 43113</strain>
    </source>
</reference>
<dbReference type="OrthoDB" id="359029at2"/>
<dbReference type="PANTHER" id="PTHR40047">
    <property type="entry name" value="UPF0703 PROTEIN YCGQ"/>
    <property type="match status" value="1"/>
</dbReference>
<feature type="compositionally biased region" description="Pro residues" evidence="1">
    <location>
        <begin position="103"/>
        <end position="114"/>
    </location>
</feature>
<feature type="transmembrane region" description="Helical" evidence="2">
    <location>
        <begin position="33"/>
        <end position="53"/>
    </location>
</feature>
<evidence type="ECO:0000313" key="4">
    <source>
        <dbReference type="EMBL" id="KEI44208.1"/>
    </source>
</evidence>
<dbReference type="InterPro" id="IPR052955">
    <property type="entry name" value="UPF0703_membrane_permease"/>
</dbReference>
<accession>A0A073AWS1</accession>
<comment type="caution">
    <text evidence="4">The sequence shown here is derived from an EMBL/GenBank/DDBJ whole genome shotgun (WGS) entry which is preliminary data.</text>
</comment>
<dbReference type="eggNOG" id="COG3689">
    <property type="taxonomic scope" value="Bacteria"/>
</dbReference>